<dbReference type="AlphaFoldDB" id="A0A8W8LTA9"/>
<name>A0A8W8LTA9_MAGGI</name>
<dbReference type="Proteomes" id="UP000005408">
    <property type="component" value="Unassembled WGS sequence"/>
</dbReference>
<sequence>MHNVRCIDGTLYCQRQPSSGLPSYLEDTVILSLWCLTEADMDPCQLLVLLTIQIIAAKSNFRETGYFPVPVCPKNTQEWQASARRLNCTDTHIYHCAPYYDLSQLYEFCYQRPLLEVKKGKLEVLVRKQH</sequence>
<evidence type="ECO:0000313" key="2">
    <source>
        <dbReference type="Proteomes" id="UP000005408"/>
    </source>
</evidence>
<protein>
    <submittedName>
        <fullName evidence="1">Uncharacterized protein</fullName>
    </submittedName>
</protein>
<reference evidence="1" key="1">
    <citation type="submission" date="2022-08" db="UniProtKB">
        <authorList>
            <consortium name="EnsemblMetazoa"/>
        </authorList>
    </citation>
    <scope>IDENTIFICATION</scope>
    <source>
        <strain evidence="1">05x7-T-G4-1.051#20</strain>
    </source>
</reference>
<evidence type="ECO:0000313" key="1">
    <source>
        <dbReference type="EnsemblMetazoa" id="G29917.1:cds"/>
    </source>
</evidence>
<accession>A0A8W8LTA9</accession>
<proteinExistence type="predicted"/>
<keyword evidence="2" id="KW-1185">Reference proteome</keyword>
<dbReference type="EnsemblMetazoa" id="G29917.1">
    <property type="protein sequence ID" value="G29917.1:cds"/>
    <property type="gene ID" value="G29917"/>
</dbReference>
<organism evidence="1 2">
    <name type="scientific">Magallana gigas</name>
    <name type="common">Pacific oyster</name>
    <name type="synonym">Crassostrea gigas</name>
    <dbReference type="NCBI Taxonomy" id="29159"/>
    <lineage>
        <taxon>Eukaryota</taxon>
        <taxon>Metazoa</taxon>
        <taxon>Spiralia</taxon>
        <taxon>Lophotrochozoa</taxon>
        <taxon>Mollusca</taxon>
        <taxon>Bivalvia</taxon>
        <taxon>Autobranchia</taxon>
        <taxon>Pteriomorphia</taxon>
        <taxon>Ostreida</taxon>
        <taxon>Ostreoidea</taxon>
        <taxon>Ostreidae</taxon>
        <taxon>Magallana</taxon>
    </lineage>
</organism>